<keyword evidence="14" id="KW-0141">cGMP biosynthesis</keyword>
<dbReference type="EC" id="4.6.1.2" evidence="3"/>
<evidence type="ECO:0000256" key="4">
    <source>
        <dbReference type="ARBA" id="ARBA00022475"/>
    </source>
</evidence>
<dbReference type="EMBL" id="UYYA01000814">
    <property type="protein sequence ID" value="VDM54700.1"/>
    <property type="molecule type" value="Genomic_DNA"/>
</dbReference>
<dbReference type="Pfam" id="PF00211">
    <property type="entry name" value="Guanylate_cyc"/>
    <property type="match status" value="1"/>
</dbReference>
<keyword evidence="18" id="KW-1185">Reference proteome</keyword>
<dbReference type="InterPro" id="IPR029787">
    <property type="entry name" value="Nucleotide_cyclase"/>
</dbReference>
<dbReference type="GO" id="GO:0042330">
    <property type="term" value="P:taxis"/>
    <property type="evidence" value="ECO:0007669"/>
    <property type="project" value="UniProtKB-ARBA"/>
</dbReference>
<reference evidence="17 18" key="2">
    <citation type="submission" date="2018-11" db="EMBL/GenBank/DDBJ databases">
        <authorList>
            <consortium name="Pathogen Informatics"/>
        </authorList>
    </citation>
    <scope>NUCLEOTIDE SEQUENCE [LARGE SCALE GENOMIC DNA]</scope>
    <source>
        <strain evidence="17 18">Costa Rica</strain>
    </source>
</reference>
<evidence type="ECO:0000313" key="19">
    <source>
        <dbReference type="WBParaSite" id="ACOC_0000311401-mRNA-1"/>
    </source>
</evidence>
<reference evidence="19" key="1">
    <citation type="submission" date="2017-02" db="UniProtKB">
        <authorList>
            <consortium name="WormBaseParasite"/>
        </authorList>
    </citation>
    <scope>IDENTIFICATION</scope>
</reference>
<keyword evidence="7" id="KW-0547">Nucleotide-binding</keyword>
<gene>
    <name evidence="17" type="ORF">ACOC_LOCUS3115</name>
</gene>
<evidence type="ECO:0000256" key="3">
    <source>
        <dbReference type="ARBA" id="ARBA00012202"/>
    </source>
</evidence>
<feature type="coiled-coil region" evidence="15">
    <location>
        <begin position="139"/>
        <end position="177"/>
    </location>
</feature>
<dbReference type="GO" id="GO:0043005">
    <property type="term" value="C:neuron projection"/>
    <property type="evidence" value="ECO:0007669"/>
    <property type="project" value="UniProtKB-ARBA"/>
</dbReference>
<dbReference type="GO" id="GO:0009582">
    <property type="term" value="P:detection of abiotic stimulus"/>
    <property type="evidence" value="ECO:0007669"/>
    <property type="project" value="UniProtKB-ARBA"/>
</dbReference>
<keyword evidence="6" id="KW-0479">Metal-binding</keyword>
<dbReference type="AlphaFoldDB" id="A0A0R3PFW9"/>
<evidence type="ECO:0000256" key="12">
    <source>
        <dbReference type="ARBA" id="ARBA00023180"/>
    </source>
</evidence>
<keyword evidence="4" id="KW-1003">Cell membrane</keyword>
<evidence type="ECO:0000256" key="8">
    <source>
        <dbReference type="ARBA" id="ARBA00022842"/>
    </source>
</evidence>
<evidence type="ECO:0000256" key="7">
    <source>
        <dbReference type="ARBA" id="ARBA00022741"/>
    </source>
</evidence>
<comment type="catalytic activity">
    <reaction evidence="1">
        <text>GTP = 3',5'-cyclic GMP + diphosphate</text>
        <dbReference type="Rhea" id="RHEA:13665"/>
        <dbReference type="ChEBI" id="CHEBI:33019"/>
        <dbReference type="ChEBI" id="CHEBI:37565"/>
        <dbReference type="ChEBI" id="CHEBI:57746"/>
        <dbReference type="EC" id="4.6.1.2"/>
    </reaction>
</comment>
<keyword evidence="13" id="KW-0456">Lyase</keyword>
<dbReference type="GO" id="GO:0009266">
    <property type="term" value="P:response to temperature stimulus"/>
    <property type="evidence" value="ECO:0007669"/>
    <property type="project" value="UniProtKB-ARBA"/>
</dbReference>
<dbReference type="CDD" id="cd07302">
    <property type="entry name" value="CHD"/>
    <property type="match status" value="1"/>
</dbReference>
<evidence type="ECO:0000256" key="11">
    <source>
        <dbReference type="ARBA" id="ARBA00023136"/>
    </source>
</evidence>
<dbReference type="PANTHER" id="PTHR11920:SF485">
    <property type="entry name" value="RECEPTOR-TYPE GUANYLATE CYCLASE DAF-11"/>
    <property type="match status" value="1"/>
</dbReference>
<evidence type="ECO:0000256" key="10">
    <source>
        <dbReference type="ARBA" id="ARBA00023134"/>
    </source>
</evidence>
<protein>
    <recommendedName>
        <fullName evidence="3">guanylate cyclase</fullName>
        <ecNumber evidence="3">4.6.1.2</ecNumber>
    </recommendedName>
</protein>
<evidence type="ECO:0000256" key="9">
    <source>
        <dbReference type="ARBA" id="ARBA00022989"/>
    </source>
</evidence>
<dbReference type="FunFam" id="3.30.70.1230:FF:000035">
    <property type="entry name" value="Guanylate cyclase"/>
    <property type="match status" value="1"/>
</dbReference>
<evidence type="ECO:0000256" key="2">
    <source>
        <dbReference type="ARBA" id="ARBA00004162"/>
    </source>
</evidence>
<dbReference type="InterPro" id="IPR050401">
    <property type="entry name" value="Cyclic_nucleotide_synthase"/>
</dbReference>
<dbReference type="Gene3D" id="3.30.70.1230">
    <property type="entry name" value="Nucleotide cyclase"/>
    <property type="match status" value="1"/>
</dbReference>
<evidence type="ECO:0000313" key="18">
    <source>
        <dbReference type="Proteomes" id="UP000267027"/>
    </source>
</evidence>
<organism evidence="19">
    <name type="scientific">Angiostrongylus costaricensis</name>
    <name type="common">Nematode worm</name>
    <dbReference type="NCBI Taxonomy" id="334426"/>
    <lineage>
        <taxon>Eukaryota</taxon>
        <taxon>Metazoa</taxon>
        <taxon>Ecdysozoa</taxon>
        <taxon>Nematoda</taxon>
        <taxon>Chromadorea</taxon>
        <taxon>Rhabditida</taxon>
        <taxon>Rhabditina</taxon>
        <taxon>Rhabditomorpha</taxon>
        <taxon>Strongyloidea</taxon>
        <taxon>Metastrongylidae</taxon>
        <taxon>Angiostrongylus</taxon>
    </lineage>
</organism>
<feature type="domain" description="Guanylate cyclase" evidence="16">
    <location>
        <begin position="202"/>
        <end position="332"/>
    </location>
</feature>
<dbReference type="InterPro" id="IPR001054">
    <property type="entry name" value="A/G_cyclase"/>
</dbReference>
<dbReference type="SMART" id="SM00044">
    <property type="entry name" value="CYCc"/>
    <property type="match status" value="1"/>
</dbReference>
<dbReference type="OrthoDB" id="1890790at2759"/>
<dbReference type="Gene3D" id="6.10.250.780">
    <property type="match status" value="1"/>
</dbReference>
<dbReference type="Proteomes" id="UP000267027">
    <property type="component" value="Unassembled WGS sequence"/>
</dbReference>
<dbReference type="GO" id="GO:0001653">
    <property type="term" value="F:peptide receptor activity"/>
    <property type="evidence" value="ECO:0007669"/>
    <property type="project" value="TreeGrafter"/>
</dbReference>
<evidence type="ECO:0000256" key="1">
    <source>
        <dbReference type="ARBA" id="ARBA00001436"/>
    </source>
</evidence>
<dbReference type="STRING" id="334426.A0A0R3PFW9"/>
<evidence type="ECO:0000256" key="13">
    <source>
        <dbReference type="ARBA" id="ARBA00023239"/>
    </source>
</evidence>
<dbReference type="GO" id="GO:0004383">
    <property type="term" value="F:guanylate cyclase activity"/>
    <property type="evidence" value="ECO:0007669"/>
    <property type="project" value="UniProtKB-EC"/>
</dbReference>
<dbReference type="GO" id="GO:0007168">
    <property type="term" value="P:receptor guanylyl cyclase signaling pathway"/>
    <property type="evidence" value="ECO:0007669"/>
    <property type="project" value="TreeGrafter"/>
</dbReference>
<accession>A0A0R3PFW9</accession>
<evidence type="ECO:0000256" key="15">
    <source>
        <dbReference type="SAM" id="Coils"/>
    </source>
</evidence>
<keyword evidence="9" id="KW-1133">Transmembrane helix</keyword>
<dbReference type="GO" id="GO:0005525">
    <property type="term" value="F:GTP binding"/>
    <property type="evidence" value="ECO:0007669"/>
    <property type="project" value="UniProtKB-KW"/>
</dbReference>
<dbReference type="OMA" id="VPHEISQ"/>
<keyword evidence="10" id="KW-0342">GTP-binding</keyword>
<name>A0A0R3PFW9_ANGCS</name>
<dbReference type="PANTHER" id="PTHR11920">
    <property type="entry name" value="GUANYLYL CYCLASE"/>
    <property type="match status" value="1"/>
</dbReference>
<dbReference type="PROSITE" id="PS50125">
    <property type="entry name" value="GUANYLATE_CYCLASE_2"/>
    <property type="match status" value="1"/>
</dbReference>
<dbReference type="GO" id="GO:0035556">
    <property type="term" value="P:intracellular signal transduction"/>
    <property type="evidence" value="ECO:0007669"/>
    <property type="project" value="InterPro"/>
</dbReference>
<dbReference type="GO" id="GO:0005886">
    <property type="term" value="C:plasma membrane"/>
    <property type="evidence" value="ECO:0007669"/>
    <property type="project" value="UniProtKB-SubCell"/>
</dbReference>
<proteinExistence type="predicted"/>
<keyword evidence="15" id="KW-0175">Coiled coil</keyword>
<dbReference type="GO" id="GO:0046872">
    <property type="term" value="F:metal ion binding"/>
    <property type="evidence" value="ECO:0007669"/>
    <property type="project" value="UniProtKB-KW"/>
</dbReference>
<evidence type="ECO:0000259" key="16">
    <source>
        <dbReference type="PROSITE" id="PS50125"/>
    </source>
</evidence>
<dbReference type="WBParaSite" id="ACOC_0000311401-mRNA-1">
    <property type="protein sequence ID" value="ACOC_0000311401-mRNA-1"/>
    <property type="gene ID" value="ACOC_0000311401"/>
</dbReference>
<keyword evidence="11" id="KW-0472">Membrane</keyword>
<evidence type="ECO:0000256" key="6">
    <source>
        <dbReference type="ARBA" id="ARBA00022723"/>
    </source>
</evidence>
<keyword evidence="8" id="KW-0460">Magnesium</keyword>
<keyword evidence="5" id="KW-0812">Transmembrane</keyword>
<evidence type="ECO:0000313" key="17">
    <source>
        <dbReference type="EMBL" id="VDM54700.1"/>
    </source>
</evidence>
<evidence type="ECO:0000256" key="5">
    <source>
        <dbReference type="ARBA" id="ARBA00022692"/>
    </source>
</evidence>
<comment type="subcellular location">
    <subcellularLocation>
        <location evidence="2">Cell membrane</location>
        <topology evidence="2">Single-pass membrane protein</topology>
    </subcellularLocation>
</comment>
<sequence length="429" mass="48082">MRHFLTSLDLHYFAPEVRAGLRAHKFTNKFESLHLTNTAGKEAQPIRYKHLYLKDPIVCVLLKLSHRLEKSAGEDDVLICEKADIILQNHSPVVPEDREIHADLLGLIQKCWDNAKNRPDISRARKITDATLKMSGSLVDQMIKNMEEYTNGLEELVKRRTGLLEEAQQKADELLSELLPKSVAEELKVGRRVEAKNYKSASILYSDIVGFTSLCSESEPMEVVALLSGVFQKFDYIISVHNGYKMETIGDAYCVASGIPNPSKTEHVSNIATIALLQREFLYDFMIPHRRGQYLHCRWGFNTGPVFTGVVGIRAPRYSVFGPTVTIAAKMENSGLPDRIQMTLKSHQMLSARFPEFKCTSRGSVKIDGIGTLLTYWLEGVEELLVSDRSKEKDAPAATSISDEDVELYTVPHEISQVSSANSVVPLIS</sequence>
<keyword evidence="12" id="KW-0325">Glycoprotein</keyword>
<dbReference type="GO" id="GO:0009581">
    <property type="term" value="P:detection of external stimulus"/>
    <property type="evidence" value="ECO:0007669"/>
    <property type="project" value="UniProtKB-ARBA"/>
</dbReference>
<evidence type="ECO:0000256" key="14">
    <source>
        <dbReference type="ARBA" id="ARBA00023293"/>
    </source>
</evidence>
<dbReference type="GO" id="GO:0004016">
    <property type="term" value="F:adenylate cyclase activity"/>
    <property type="evidence" value="ECO:0007669"/>
    <property type="project" value="TreeGrafter"/>
</dbReference>
<dbReference type="SUPFAM" id="SSF55073">
    <property type="entry name" value="Nucleotide cyclase"/>
    <property type="match status" value="1"/>
</dbReference>